<proteinExistence type="predicted"/>
<reference evidence="6 7" key="1">
    <citation type="submission" date="2024-07" db="EMBL/GenBank/DDBJ databases">
        <title>Marimonas sp.nov., isolated from tidal-flat sediment.</title>
        <authorList>
            <person name="Jayan J.N."/>
            <person name="Lee S.S."/>
        </authorList>
    </citation>
    <scope>NUCLEOTIDE SEQUENCE [LARGE SCALE GENOMIC DNA]</scope>
    <source>
        <strain evidence="6 7">MJW-29</strain>
    </source>
</reference>
<evidence type="ECO:0000313" key="6">
    <source>
        <dbReference type="EMBL" id="MEW9919159.1"/>
    </source>
</evidence>
<accession>A0ABV3RJL6</accession>
<evidence type="ECO:0000256" key="5">
    <source>
        <dbReference type="SAM" id="Phobius"/>
    </source>
</evidence>
<keyword evidence="2 5" id="KW-0812">Transmembrane</keyword>
<evidence type="ECO:0000313" key="7">
    <source>
        <dbReference type="Proteomes" id="UP001556098"/>
    </source>
</evidence>
<dbReference type="InterPro" id="IPR023352">
    <property type="entry name" value="MAPEG-like_dom_sf"/>
</dbReference>
<protein>
    <submittedName>
        <fullName evidence="6">MAPEG family protein</fullName>
    </submittedName>
</protein>
<dbReference type="RefSeq" id="WP_367876858.1">
    <property type="nucleotide sequence ID" value="NZ_JBFNXX010000003.1"/>
</dbReference>
<keyword evidence="4 5" id="KW-0472">Membrane</keyword>
<evidence type="ECO:0000256" key="4">
    <source>
        <dbReference type="ARBA" id="ARBA00023136"/>
    </source>
</evidence>
<evidence type="ECO:0000256" key="3">
    <source>
        <dbReference type="ARBA" id="ARBA00022989"/>
    </source>
</evidence>
<gene>
    <name evidence="6" type="ORF">AB2B41_06070</name>
</gene>
<sequence>MEAFAEYSHAITALALWGLMMVALSMISTRGRTPENRCDCGKPKRNYADPAYRRERAFMNAVETSPAFMATTMAAILAGASPVSVNWLATLFLLSRIAMAFVHIRTENQPMRSAMFGIGWLCIILMALLALYTVFLG</sequence>
<dbReference type="SUPFAM" id="SSF161084">
    <property type="entry name" value="MAPEG domain-like"/>
    <property type="match status" value="1"/>
</dbReference>
<keyword evidence="7" id="KW-1185">Reference proteome</keyword>
<evidence type="ECO:0000256" key="1">
    <source>
        <dbReference type="ARBA" id="ARBA00004370"/>
    </source>
</evidence>
<comment type="subcellular location">
    <subcellularLocation>
        <location evidence="1">Membrane</location>
    </subcellularLocation>
</comment>
<feature type="transmembrane region" description="Helical" evidence="5">
    <location>
        <begin position="6"/>
        <end position="27"/>
    </location>
</feature>
<evidence type="ECO:0000256" key="2">
    <source>
        <dbReference type="ARBA" id="ARBA00022692"/>
    </source>
</evidence>
<feature type="transmembrane region" description="Helical" evidence="5">
    <location>
        <begin position="114"/>
        <end position="135"/>
    </location>
</feature>
<name>A0ABV3RJL6_9RHOB</name>
<dbReference type="Proteomes" id="UP001556098">
    <property type="component" value="Unassembled WGS sequence"/>
</dbReference>
<dbReference type="EMBL" id="JBFNXX010000003">
    <property type="protein sequence ID" value="MEW9919159.1"/>
    <property type="molecule type" value="Genomic_DNA"/>
</dbReference>
<dbReference type="Gene3D" id="1.20.120.550">
    <property type="entry name" value="Membrane associated eicosanoid/glutathione metabolism-like domain"/>
    <property type="match status" value="1"/>
</dbReference>
<dbReference type="PANTHER" id="PTHR35371">
    <property type="entry name" value="INNER MEMBRANE PROTEIN"/>
    <property type="match status" value="1"/>
</dbReference>
<keyword evidence="3 5" id="KW-1133">Transmembrane helix</keyword>
<dbReference type="Pfam" id="PF01124">
    <property type="entry name" value="MAPEG"/>
    <property type="match status" value="1"/>
</dbReference>
<organism evidence="6 7">
    <name type="scientific">Sulfitobacter sediminis</name>
    <dbReference type="NCBI Taxonomy" id="3234186"/>
    <lineage>
        <taxon>Bacteria</taxon>
        <taxon>Pseudomonadati</taxon>
        <taxon>Pseudomonadota</taxon>
        <taxon>Alphaproteobacteria</taxon>
        <taxon>Rhodobacterales</taxon>
        <taxon>Roseobacteraceae</taxon>
        <taxon>Sulfitobacter</taxon>
    </lineage>
</organism>
<dbReference type="PANTHER" id="PTHR35371:SF1">
    <property type="entry name" value="BLR7753 PROTEIN"/>
    <property type="match status" value="1"/>
</dbReference>
<comment type="caution">
    <text evidence="6">The sequence shown here is derived from an EMBL/GenBank/DDBJ whole genome shotgun (WGS) entry which is preliminary data.</text>
</comment>
<dbReference type="InterPro" id="IPR001129">
    <property type="entry name" value="Membr-assoc_MAPEG"/>
</dbReference>